<proteinExistence type="predicted"/>
<sequence length="22" mass="2411">MSYTGIKERAVLSVIEKGERSG</sequence>
<protein>
    <submittedName>
        <fullName evidence="1">Uncharacterized protein</fullName>
    </submittedName>
</protein>
<organism evidence="1">
    <name type="scientific">Anguilla anguilla</name>
    <name type="common">European freshwater eel</name>
    <name type="synonym">Muraena anguilla</name>
    <dbReference type="NCBI Taxonomy" id="7936"/>
    <lineage>
        <taxon>Eukaryota</taxon>
        <taxon>Metazoa</taxon>
        <taxon>Chordata</taxon>
        <taxon>Craniata</taxon>
        <taxon>Vertebrata</taxon>
        <taxon>Euteleostomi</taxon>
        <taxon>Actinopterygii</taxon>
        <taxon>Neopterygii</taxon>
        <taxon>Teleostei</taxon>
        <taxon>Anguilliformes</taxon>
        <taxon>Anguillidae</taxon>
        <taxon>Anguilla</taxon>
    </lineage>
</organism>
<dbReference type="AlphaFoldDB" id="A0A0E9XSD9"/>
<accession>A0A0E9XSD9</accession>
<reference evidence="1" key="2">
    <citation type="journal article" date="2015" name="Fish Shellfish Immunol.">
        <title>Early steps in the European eel (Anguilla anguilla)-Vibrio vulnificus interaction in the gills: Role of the RtxA13 toxin.</title>
        <authorList>
            <person name="Callol A."/>
            <person name="Pajuelo D."/>
            <person name="Ebbesson L."/>
            <person name="Teles M."/>
            <person name="MacKenzie S."/>
            <person name="Amaro C."/>
        </authorList>
    </citation>
    <scope>NUCLEOTIDE SEQUENCE</scope>
</reference>
<name>A0A0E9XSD9_ANGAN</name>
<reference evidence="1" key="1">
    <citation type="submission" date="2014-11" db="EMBL/GenBank/DDBJ databases">
        <authorList>
            <person name="Amaro Gonzalez C."/>
        </authorList>
    </citation>
    <scope>NUCLEOTIDE SEQUENCE</scope>
</reference>
<dbReference type="EMBL" id="GBXM01003832">
    <property type="protein sequence ID" value="JAI04746.1"/>
    <property type="molecule type" value="Transcribed_RNA"/>
</dbReference>
<evidence type="ECO:0000313" key="1">
    <source>
        <dbReference type="EMBL" id="JAI04746.1"/>
    </source>
</evidence>